<accession>A0ABR6X5K4</accession>
<evidence type="ECO:0000313" key="5">
    <source>
        <dbReference type="EMBL" id="MBC3808192.1"/>
    </source>
</evidence>
<comment type="catalytic activity">
    <reaction evidence="1">
        <text>ATP + protein L-histidine = ADP + protein N-phospho-L-histidine.</text>
        <dbReference type="EC" id="2.7.13.3"/>
    </reaction>
</comment>
<dbReference type="SMART" id="SM00387">
    <property type="entry name" value="HATPase_c"/>
    <property type="match status" value="1"/>
</dbReference>
<organism evidence="5 6">
    <name type="scientific">Undibacterium seohonense</name>
    <dbReference type="NCBI Taxonomy" id="1344950"/>
    <lineage>
        <taxon>Bacteria</taxon>
        <taxon>Pseudomonadati</taxon>
        <taxon>Pseudomonadota</taxon>
        <taxon>Betaproteobacteria</taxon>
        <taxon>Burkholderiales</taxon>
        <taxon>Oxalobacteraceae</taxon>
        <taxon>Undibacterium</taxon>
    </lineage>
</organism>
<dbReference type="GO" id="GO:0016301">
    <property type="term" value="F:kinase activity"/>
    <property type="evidence" value="ECO:0007669"/>
    <property type="project" value="UniProtKB-KW"/>
</dbReference>
<keyword evidence="6" id="KW-1185">Reference proteome</keyword>
<dbReference type="SUPFAM" id="SSF55874">
    <property type="entry name" value="ATPase domain of HSP90 chaperone/DNA topoisomerase II/histidine kinase"/>
    <property type="match status" value="1"/>
</dbReference>
<proteinExistence type="predicted"/>
<dbReference type="RefSeq" id="WP_186923271.1">
    <property type="nucleotide sequence ID" value="NZ_JACOFW010000014.1"/>
</dbReference>
<evidence type="ECO:0000313" key="6">
    <source>
        <dbReference type="Proteomes" id="UP000648257"/>
    </source>
</evidence>
<feature type="transmembrane region" description="Helical" evidence="3">
    <location>
        <begin position="6"/>
        <end position="25"/>
    </location>
</feature>
<evidence type="ECO:0000256" key="1">
    <source>
        <dbReference type="ARBA" id="ARBA00000085"/>
    </source>
</evidence>
<keyword evidence="3" id="KW-1133">Transmembrane helix</keyword>
<dbReference type="Gene3D" id="3.30.565.10">
    <property type="entry name" value="Histidine kinase-like ATPase, C-terminal domain"/>
    <property type="match status" value="1"/>
</dbReference>
<name>A0ABR6X5K4_9BURK</name>
<feature type="domain" description="Histidine kinase/HSP90-like ATPase" evidence="4">
    <location>
        <begin position="244"/>
        <end position="357"/>
    </location>
</feature>
<dbReference type="PRINTS" id="PR00344">
    <property type="entry name" value="BCTRLSENSOR"/>
</dbReference>
<keyword evidence="5" id="KW-0808">Transferase</keyword>
<dbReference type="Pfam" id="PF02518">
    <property type="entry name" value="HATPase_c"/>
    <property type="match status" value="1"/>
</dbReference>
<dbReference type="InterPro" id="IPR004358">
    <property type="entry name" value="Sig_transdc_His_kin-like_C"/>
</dbReference>
<comment type="caution">
    <text evidence="5">The sequence shown here is derived from an EMBL/GenBank/DDBJ whole genome shotgun (WGS) entry which is preliminary data.</text>
</comment>
<keyword evidence="3" id="KW-0812">Transmembrane</keyword>
<reference evidence="5 6" key="1">
    <citation type="submission" date="2020-08" db="EMBL/GenBank/DDBJ databases">
        <title>Novel species isolated from subtropical streams in China.</title>
        <authorList>
            <person name="Lu H."/>
        </authorList>
    </citation>
    <scope>NUCLEOTIDE SEQUENCE [LARGE SCALE GENOMIC DNA]</scope>
    <source>
        <strain evidence="5 6">KACC 16656</strain>
    </source>
</reference>
<gene>
    <name evidence="5" type="ORF">H8K52_12640</name>
</gene>
<keyword evidence="5" id="KW-0418">Kinase</keyword>
<dbReference type="EC" id="2.7.13.3" evidence="2"/>
<evidence type="ECO:0000256" key="2">
    <source>
        <dbReference type="ARBA" id="ARBA00012438"/>
    </source>
</evidence>
<protein>
    <recommendedName>
        <fullName evidence="2">histidine kinase</fullName>
        <ecNumber evidence="2">2.7.13.3</ecNumber>
    </recommendedName>
</protein>
<evidence type="ECO:0000259" key="4">
    <source>
        <dbReference type="SMART" id="SM00387"/>
    </source>
</evidence>
<evidence type="ECO:0000256" key="3">
    <source>
        <dbReference type="SAM" id="Phobius"/>
    </source>
</evidence>
<dbReference type="Proteomes" id="UP000648257">
    <property type="component" value="Unassembled WGS sequence"/>
</dbReference>
<sequence>MLNLLYPFLIIIGTTIAVVLGYLWWRARTASNHKLALIRLNEANQFDAPAFLQQAWPILEAAGLLGMRWRCNWFGIVIEGADGIHQSKALHQEIHVGEMHLSIDFFQHRRGERQYFDTALIETFILLLRSDMWIKAGAVDATLAQMSKLTLFLQHDMKNVAQFIQLMADQLAAVPPGKELQVLNYLRTAAPLMRQRADRIVQTLTLGQMQNEVPKKITLDKLCNSLIELYQLRAKITGNAYIVIAETRLETALENILKNYSDLHLRLGGNKPLVSIQITTEADRENESIAISIFSEDTPAMPHIERLFEPFWSMNPNGLGIGLYQAKHLLESCGGTLNAQETENGRLAFHIQLPAAPQINMI</sequence>
<keyword evidence="3" id="KW-0472">Membrane</keyword>
<dbReference type="InterPro" id="IPR036890">
    <property type="entry name" value="HATPase_C_sf"/>
</dbReference>
<dbReference type="InterPro" id="IPR003594">
    <property type="entry name" value="HATPase_dom"/>
</dbReference>
<dbReference type="EMBL" id="JACOFW010000014">
    <property type="protein sequence ID" value="MBC3808192.1"/>
    <property type="molecule type" value="Genomic_DNA"/>
</dbReference>